<dbReference type="Proteomes" id="UP001066276">
    <property type="component" value="Chromosome 3_1"/>
</dbReference>
<dbReference type="AlphaFoldDB" id="A0AAV7UFL9"/>
<gene>
    <name evidence="2" type="ORF">NDU88_004580</name>
</gene>
<comment type="caution">
    <text evidence="2">The sequence shown here is derived from an EMBL/GenBank/DDBJ whole genome shotgun (WGS) entry which is preliminary data.</text>
</comment>
<feature type="compositionally biased region" description="Basic residues" evidence="1">
    <location>
        <begin position="14"/>
        <end position="24"/>
    </location>
</feature>
<feature type="non-terminal residue" evidence="2">
    <location>
        <position position="1"/>
    </location>
</feature>
<feature type="compositionally biased region" description="Basic and acidic residues" evidence="1">
    <location>
        <begin position="44"/>
        <end position="54"/>
    </location>
</feature>
<sequence length="107" mass="11656">GSDPCPRGRSPPTRNRKYNKKKKSLVSSGHSCCPIAMRSGSRNAQRDTGGKEKPFLSPGASLAQTPHPPGRGTHLFSVRRTGSKWLPVRRNPHNEVSARSRADVIMG</sequence>
<organism evidence="2 3">
    <name type="scientific">Pleurodeles waltl</name>
    <name type="common">Iberian ribbed newt</name>
    <dbReference type="NCBI Taxonomy" id="8319"/>
    <lineage>
        <taxon>Eukaryota</taxon>
        <taxon>Metazoa</taxon>
        <taxon>Chordata</taxon>
        <taxon>Craniata</taxon>
        <taxon>Vertebrata</taxon>
        <taxon>Euteleostomi</taxon>
        <taxon>Amphibia</taxon>
        <taxon>Batrachia</taxon>
        <taxon>Caudata</taxon>
        <taxon>Salamandroidea</taxon>
        <taxon>Salamandridae</taxon>
        <taxon>Pleurodelinae</taxon>
        <taxon>Pleurodeles</taxon>
    </lineage>
</organism>
<name>A0AAV7UFL9_PLEWA</name>
<evidence type="ECO:0000256" key="1">
    <source>
        <dbReference type="SAM" id="MobiDB-lite"/>
    </source>
</evidence>
<keyword evidence="3" id="KW-1185">Reference proteome</keyword>
<reference evidence="2" key="1">
    <citation type="journal article" date="2022" name="bioRxiv">
        <title>Sequencing and chromosome-scale assembly of the giantPleurodeles waltlgenome.</title>
        <authorList>
            <person name="Brown T."/>
            <person name="Elewa A."/>
            <person name="Iarovenko S."/>
            <person name="Subramanian E."/>
            <person name="Araus A.J."/>
            <person name="Petzold A."/>
            <person name="Susuki M."/>
            <person name="Suzuki K.-i.T."/>
            <person name="Hayashi T."/>
            <person name="Toyoda A."/>
            <person name="Oliveira C."/>
            <person name="Osipova E."/>
            <person name="Leigh N.D."/>
            <person name="Simon A."/>
            <person name="Yun M.H."/>
        </authorList>
    </citation>
    <scope>NUCLEOTIDE SEQUENCE</scope>
    <source>
        <strain evidence="2">20211129_DDA</strain>
        <tissue evidence="2">Liver</tissue>
    </source>
</reference>
<feature type="region of interest" description="Disordered" evidence="1">
    <location>
        <begin position="1"/>
        <end position="74"/>
    </location>
</feature>
<proteinExistence type="predicted"/>
<feature type="region of interest" description="Disordered" evidence="1">
    <location>
        <begin position="88"/>
        <end position="107"/>
    </location>
</feature>
<evidence type="ECO:0000313" key="3">
    <source>
        <dbReference type="Proteomes" id="UP001066276"/>
    </source>
</evidence>
<evidence type="ECO:0000313" key="2">
    <source>
        <dbReference type="EMBL" id="KAJ1187810.1"/>
    </source>
</evidence>
<feature type="compositionally biased region" description="Basic and acidic residues" evidence="1">
    <location>
        <begin position="92"/>
        <end position="107"/>
    </location>
</feature>
<feature type="non-terminal residue" evidence="2">
    <location>
        <position position="107"/>
    </location>
</feature>
<accession>A0AAV7UFL9</accession>
<dbReference type="EMBL" id="JANPWB010000005">
    <property type="protein sequence ID" value="KAJ1187810.1"/>
    <property type="molecule type" value="Genomic_DNA"/>
</dbReference>
<protein>
    <submittedName>
        <fullName evidence="2">Uncharacterized protein</fullName>
    </submittedName>
</protein>